<protein>
    <submittedName>
        <fullName evidence="1">Uncharacterized protein</fullName>
    </submittedName>
</protein>
<dbReference type="Proteomes" id="UP001551176">
    <property type="component" value="Unassembled WGS sequence"/>
</dbReference>
<organism evidence="1 2">
    <name type="scientific">Streptomyces atriruber</name>
    <dbReference type="NCBI Taxonomy" id="545121"/>
    <lineage>
        <taxon>Bacteria</taxon>
        <taxon>Bacillati</taxon>
        <taxon>Actinomycetota</taxon>
        <taxon>Actinomycetes</taxon>
        <taxon>Kitasatosporales</taxon>
        <taxon>Streptomycetaceae</taxon>
        <taxon>Streptomyces</taxon>
    </lineage>
</organism>
<keyword evidence="2" id="KW-1185">Reference proteome</keyword>
<comment type="caution">
    <text evidence="1">The sequence shown here is derived from an EMBL/GenBank/DDBJ whole genome shotgun (WGS) entry which is preliminary data.</text>
</comment>
<proteinExistence type="predicted"/>
<accession>A0ABV3BXS9</accession>
<dbReference type="EMBL" id="JBEYXV010000021">
    <property type="protein sequence ID" value="MEU6825565.1"/>
    <property type="molecule type" value="Genomic_DNA"/>
</dbReference>
<name>A0ABV3BXS9_9ACTN</name>
<evidence type="ECO:0000313" key="1">
    <source>
        <dbReference type="EMBL" id="MEU6825565.1"/>
    </source>
</evidence>
<dbReference type="RefSeq" id="WP_359356173.1">
    <property type="nucleotide sequence ID" value="NZ_JBEYXV010000021.1"/>
</dbReference>
<reference evidence="1 2" key="1">
    <citation type="submission" date="2024-06" db="EMBL/GenBank/DDBJ databases">
        <title>The Natural Products Discovery Center: Release of the First 8490 Sequenced Strains for Exploring Actinobacteria Biosynthetic Diversity.</title>
        <authorList>
            <person name="Kalkreuter E."/>
            <person name="Kautsar S.A."/>
            <person name="Yang D."/>
            <person name="Bader C.D."/>
            <person name="Teijaro C.N."/>
            <person name="Fluegel L."/>
            <person name="Davis C.M."/>
            <person name="Simpson J.R."/>
            <person name="Lauterbach L."/>
            <person name="Steele A.D."/>
            <person name="Gui C."/>
            <person name="Meng S."/>
            <person name="Li G."/>
            <person name="Viehrig K."/>
            <person name="Ye F."/>
            <person name="Su P."/>
            <person name="Kiefer A.F."/>
            <person name="Nichols A."/>
            <person name="Cepeda A.J."/>
            <person name="Yan W."/>
            <person name="Fan B."/>
            <person name="Jiang Y."/>
            <person name="Adhikari A."/>
            <person name="Zheng C.-J."/>
            <person name="Schuster L."/>
            <person name="Cowan T.M."/>
            <person name="Smanski M.J."/>
            <person name="Chevrette M.G."/>
            <person name="De Carvalho L.P.S."/>
            <person name="Shen B."/>
        </authorList>
    </citation>
    <scope>NUCLEOTIDE SEQUENCE [LARGE SCALE GENOMIC DNA]</scope>
    <source>
        <strain evidence="1 2">NPDC046838</strain>
    </source>
</reference>
<sequence length="148" mass="16315">MVSITCSDQRTLVRTGALPPDERTVPAPARTAGDHARAAIRRTYWCDATAHTPDGRMIWLGGRNCGSPPAALLWVAWRAGHFADQIDVSLARPLRAWQADEPEHERAVQRLEQGSTYALVVRDDEAQYVLAVTPGTFDDGGEELCDEF</sequence>
<evidence type="ECO:0000313" key="2">
    <source>
        <dbReference type="Proteomes" id="UP001551176"/>
    </source>
</evidence>
<gene>
    <name evidence="1" type="ORF">ABZ921_33550</name>
</gene>